<comment type="caution">
    <text evidence="10">The sequence shown here is derived from an EMBL/GenBank/DDBJ whole genome shotgun (WGS) entry which is preliminary data.</text>
</comment>
<sequence>MDSDLMSAVGMEGRLFESDLCHSEVGMCDIESSPPWDNLSRMDEDDLSNFLDMESNFSADDFISQLPEDLEMPMLKDQPLLSEPLIGFPLDDSQHSDSSDSGIEFPKMMKSEPLSPMSSHSSEFSLDSAQSYGSYMSSIDKLSCSSNDLMPLVDPISSGEPLTTVTVVKQEPLANSMQGTIMSMHKPLTPPLTPTAGSNIPYTGQTSTLSLNSSNNIVKLLIPTQTEIKTETSGTLAGGQATDVVRVLSSKAPVLPKPAPSTGASKTLVLTPEEFVKLTSQKLLNVKASSTRTAINSSVIHQYKHTTPGLKSSLTCVNPQQTDVKTLKRQQRMMKNRESACLSRKRKKEYLSALETKLEQYTTENEKLKNENENLKRTITALQSENSKLKKVLPSGVVKGSTIVLGVLLLLSLNLGPLLSIVESPLPADHIQTMAGQGAARSSVHHGRTLLAYDYLTDAAVDGFADNERLEREWGLLKSIHLSREGASRQEYAQNISLKLARQIEALTGPYICPTYFNSTESQSAVIVQTALLMGIQGLYRNSVMSLREFVILLNDLRGWVKGHEEEQKRQQDHHNKKLKSKQMRFGSGHNKRYGQGDGLKQAATQSRQRNMASEMHQDYGIQVFTGREHQYRNFLKTLQRRNDTFYVVSFRQDHLLLPATAHNKTMRPRMSLVMPATGLNETISRPDGSVMMMQIDCEVTATRLVHIQKSDVPENIDLNITDHSYHHTPQHTYYKGSDDFVEQKKQKQT</sequence>
<feature type="coiled-coil region" evidence="7">
    <location>
        <begin position="344"/>
        <end position="392"/>
    </location>
</feature>
<keyword evidence="4" id="KW-0238">DNA-binding</keyword>
<keyword evidence="7" id="KW-0175">Coiled coil</keyword>
<feature type="domain" description="BZIP" evidence="9">
    <location>
        <begin position="326"/>
        <end position="389"/>
    </location>
</feature>
<reference evidence="10" key="1">
    <citation type="journal article" date="2023" name="Mol. Biol. Evol.">
        <title>Third-Generation Sequencing Reveals the Adaptive Role of the Epigenome in Three Deep-Sea Polychaetes.</title>
        <authorList>
            <person name="Perez M."/>
            <person name="Aroh O."/>
            <person name="Sun Y."/>
            <person name="Lan Y."/>
            <person name="Juniper S.K."/>
            <person name="Young C.R."/>
            <person name="Angers B."/>
            <person name="Qian P.Y."/>
        </authorList>
    </citation>
    <scope>NUCLEOTIDE SEQUENCE</scope>
    <source>
        <strain evidence="10">P08H-3</strain>
    </source>
</reference>
<dbReference type="GO" id="GO:0000978">
    <property type="term" value="F:RNA polymerase II cis-regulatory region sequence-specific DNA binding"/>
    <property type="evidence" value="ECO:0007669"/>
    <property type="project" value="TreeGrafter"/>
</dbReference>
<dbReference type="GO" id="GO:0005634">
    <property type="term" value="C:nucleus"/>
    <property type="evidence" value="ECO:0007669"/>
    <property type="project" value="TreeGrafter"/>
</dbReference>
<evidence type="ECO:0000259" key="9">
    <source>
        <dbReference type="PROSITE" id="PS50217"/>
    </source>
</evidence>
<evidence type="ECO:0000256" key="8">
    <source>
        <dbReference type="SAM" id="MobiDB-lite"/>
    </source>
</evidence>
<dbReference type="InterPro" id="IPR051882">
    <property type="entry name" value="ATF_bZIP_TF"/>
</dbReference>
<dbReference type="GO" id="GO:0016020">
    <property type="term" value="C:membrane"/>
    <property type="evidence" value="ECO:0007669"/>
    <property type="project" value="UniProtKB-SubCell"/>
</dbReference>
<evidence type="ECO:0000256" key="4">
    <source>
        <dbReference type="ARBA" id="ARBA00023125"/>
    </source>
</evidence>
<dbReference type="InterPro" id="IPR004827">
    <property type="entry name" value="bZIP"/>
</dbReference>
<dbReference type="Gene3D" id="1.20.5.170">
    <property type="match status" value="1"/>
</dbReference>
<dbReference type="SUPFAM" id="SSF57959">
    <property type="entry name" value="Leucine zipper domain"/>
    <property type="match status" value="1"/>
</dbReference>
<evidence type="ECO:0000256" key="5">
    <source>
        <dbReference type="ARBA" id="ARBA00023163"/>
    </source>
</evidence>
<dbReference type="PANTHER" id="PTHR46164:SF3">
    <property type="entry name" value="ATF6, ISOFORM C"/>
    <property type="match status" value="1"/>
</dbReference>
<dbReference type="CDD" id="cd14700">
    <property type="entry name" value="bZIP_ATF6"/>
    <property type="match status" value="1"/>
</dbReference>
<protein>
    <recommendedName>
        <fullName evidence="9">BZIP domain-containing protein</fullName>
    </recommendedName>
</protein>
<accession>A0AAD9N7T5</accession>
<dbReference type="PROSITE" id="PS50217">
    <property type="entry name" value="BZIP"/>
    <property type="match status" value="1"/>
</dbReference>
<comment type="subcellular location">
    <subcellularLocation>
        <location evidence="1">Membrane</location>
        <topology evidence="1">Single-pass membrane protein</topology>
    </subcellularLocation>
</comment>
<dbReference type="Proteomes" id="UP001208570">
    <property type="component" value="Unassembled WGS sequence"/>
</dbReference>
<dbReference type="Pfam" id="PF00170">
    <property type="entry name" value="bZIP_1"/>
    <property type="match status" value="1"/>
</dbReference>
<organism evidence="10 11">
    <name type="scientific">Paralvinella palmiformis</name>
    <dbReference type="NCBI Taxonomy" id="53620"/>
    <lineage>
        <taxon>Eukaryota</taxon>
        <taxon>Metazoa</taxon>
        <taxon>Spiralia</taxon>
        <taxon>Lophotrochozoa</taxon>
        <taxon>Annelida</taxon>
        <taxon>Polychaeta</taxon>
        <taxon>Sedentaria</taxon>
        <taxon>Canalipalpata</taxon>
        <taxon>Terebellida</taxon>
        <taxon>Terebelliformia</taxon>
        <taxon>Alvinellidae</taxon>
        <taxon>Paralvinella</taxon>
    </lineage>
</organism>
<keyword evidence="3" id="KW-0805">Transcription regulation</keyword>
<comment type="similarity">
    <text evidence="2">Belongs to the bZIP family. ATF subfamily.</text>
</comment>
<feature type="compositionally biased region" description="Basic and acidic residues" evidence="8">
    <location>
        <begin position="565"/>
        <end position="574"/>
    </location>
</feature>
<dbReference type="AlphaFoldDB" id="A0AAD9N7T5"/>
<evidence type="ECO:0000313" key="11">
    <source>
        <dbReference type="Proteomes" id="UP001208570"/>
    </source>
</evidence>
<evidence type="ECO:0000256" key="3">
    <source>
        <dbReference type="ARBA" id="ARBA00023015"/>
    </source>
</evidence>
<dbReference type="GO" id="GO:0030968">
    <property type="term" value="P:endoplasmic reticulum unfolded protein response"/>
    <property type="evidence" value="ECO:0007669"/>
    <property type="project" value="TreeGrafter"/>
</dbReference>
<keyword evidence="6" id="KW-0539">Nucleus</keyword>
<evidence type="ECO:0000256" key="1">
    <source>
        <dbReference type="ARBA" id="ARBA00004167"/>
    </source>
</evidence>
<evidence type="ECO:0000256" key="6">
    <source>
        <dbReference type="ARBA" id="ARBA00023242"/>
    </source>
</evidence>
<gene>
    <name evidence="10" type="ORF">LSH36_194g05079</name>
</gene>
<dbReference type="GO" id="GO:0000981">
    <property type="term" value="F:DNA-binding transcription factor activity, RNA polymerase II-specific"/>
    <property type="evidence" value="ECO:0007669"/>
    <property type="project" value="TreeGrafter"/>
</dbReference>
<feature type="compositionally biased region" description="Polar residues" evidence="8">
    <location>
        <begin position="603"/>
        <end position="612"/>
    </location>
</feature>
<keyword evidence="11" id="KW-1185">Reference proteome</keyword>
<evidence type="ECO:0000313" key="10">
    <source>
        <dbReference type="EMBL" id="KAK2157269.1"/>
    </source>
</evidence>
<feature type="region of interest" description="Disordered" evidence="8">
    <location>
        <begin position="565"/>
        <end position="612"/>
    </location>
</feature>
<name>A0AAD9N7T5_9ANNE</name>
<dbReference type="PANTHER" id="PTHR46164">
    <property type="entry name" value="ATF6, ISOFORM C"/>
    <property type="match status" value="1"/>
</dbReference>
<dbReference type="EMBL" id="JAODUP010000194">
    <property type="protein sequence ID" value="KAK2157269.1"/>
    <property type="molecule type" value="Genomic_DNA"/>
</dbReference>
<proteinExistence type="inferred from homology"/>
<evidence type="ECO:0000256" key="2">
    <source>
        <dbReference type="ARBA" id="ARBA00009050"/>
    </source>
</evidence>
<evidence type="ECO:0000256" key="7">
    <source>
        <dbReference type="SAM" id="Coils"/>
    </source>
</evidence>
<dbReference type="InterPro" id="IPR046347">
    <property type="entry name" value="bZIP_sf"/>
</dbReference>
<keyword evidence="5" id="KW-0804">Transcription</keyword>
<dbReference type="SMART" id="SM00338">
    <property type="entry name" value="BRLZ"/>
    <property type="match status" value="1"/>
</dbReference>